<dbReference type="GO" id="GO:0005634">
    <property type="term" value="C:nucleus"/>
    <property type="evidence" value="ECO:0007669"/>
    <property type="project" value="UniProtKB-SubCell"/>
</dbReference>
<dbReference type="InterPro" id="IPR044295">
    <property type="entry name" value="BIM1/2/3"/>
</dbReference>
<reference evidence="6" key="1">
    <citation type="submission" date="2020-06" db="EMBL/GenBank/DDBJ databases">
        <authorList>
            <person name="Li T."/>
            <person name="Hu X."/>
            <person name="Zhang T."/>
            <person name="Song X."/>
            <person name="Zhang H."/>
            <person name="Dai N."/>
            <person name="Sheng W."/>
            <person name="Hou X."/>
            <person name="Wei L."/>
        </authorList>
    </citation>
    <scope>NUCLEOTIDE SEQUENCE</scope>
    <source>
        <strain evidence="6">KEN1</strain>
        <tissue evidence="6">Leaf</tissue>
    </source>
</reference>
<dbReference type="SUPFAM" id="SSF47459">
    <property type="entry name" value="HLH, helix-loop-helix DNA-binding domain"/>
    <property type="match status" value="1"/>
</dbReference>
<feature type="compositionally biased region" description="Basic and acidic residues" evidence="5">
    <location>
        <begin position="35"/>
        <end position="45"/>
    </location>
</feature>
<organism evidence="6">
    <name type="scientific">Sesamum latifolium</name>
    <dbReference type="NCBI Taxonomy" id="2727402"/>
    <lineage>
        <taxon>Eukaryota</taxon>
        <taxon>Viridiplantae</taxon>
        <taxon>Streptophyta</taxon>
        <taxon>Embryophyta</taxon>
        <taxon>Tracheophyta</taxon>
        <taxon>Spermatophyta</taxon>
        <taxon>Magnoliopsida</taxon>
        <taxon>eudicotyledons</taxon>
        <taxon>Gunneridae</taxon>
        <taxon>Pentapetalae</taxon>
        <taxon>asterids</taxon>
        <taxon>lamiids</taxon>
        <taxon>Lamiales</taxon>
        <taxon>Pedaliaceae</taxon>
        <taxon>Sesamum</taxon>
    </lineage>
</organism>
<feature type="region of interest" description="Disordered" evidence="5">
    <location>
        <begin position="1"/>
        <end position="45"/>
    </location>
</feature>
<reference evidence="6" key="2">
    <citation type="journal article" date="2024" name="Plant">
        <title>Genomic evolution and insights into agronomic trait innovations of Sesamum species.</title>
        <authorList>
            <person name="Miao H."/>
            <person name="Wang L."/>
            <person name="Qu L."/>
            <person name="Liu H."/>
            <person name="Sun Y."/>
            <person name="Le M."/>
            <person name="Wang Q."/>
            <person name="Wei S."/>
            <person name="Zheng Y."/>
            <person name="Lin W."/>
            <person name="Duan Y."/>
            <person name="Cao H."/>
            <person name="Xiong S."/>
            <person name="Wang X."/>
            <person name="Wei L."/>
            <person name="Li C."/>
            <person name="Ma Q."/>
            <person name="Ju M."/>
            <person name="Zhao R."/>
            <person name="Li G."/>
            <person name="Mu C."/>
            <person name="Tian Q."/>
            <person name="Mei H."/>
            <person name="Zhang T."/>
            <person name="Gao T."/>
            <person name="Zhang H."/>
        </authorList>
    </citation>
    <scope>NUCLEOTIDE SEQUENCE</scope>
    <source>
        <strain evidence="6">KEN1</strain>
    </source>
</reference>
<sequence length="161" mass="18753">MVRTVSHVEDEETHDSSSPIESKRVDQKVNASRSKHSETEQRRRSKINERQAFFMQISNKFILVQVIQYIQFLQEKLQMYEGSCQGWSPEPAKFSPWRINSGPVESFGDQSQLDRDLSGHEDNINRFHHDNEALLSTCHRKHLFESMPGQPPQDLLLMLSN</sequence>
<gene>
    <name evidence="6" type="ORF">Slati_0042300</name>
</gene>
<accession>A0AAW2Y720</accession>
<dbReference type="GO" id="GO:0003700">
    <property type="term" value="F:DNA-binding transcription factor activity"/>
    <property type="evidence" value="ECO:0007669"/>
    <property type="project" value="InterPro"/>
</dbReference>
<evidence type="ECO:0000256" key="2">
    <source>
        <dbReference type="ARBA" id="ARBA00023015"/>
    </source>
</evidence>
<dbReference type="PANTHER" id="PTHR46412:SF9">
    <property type="entry name" value="TRANSCRIPTION FACTOR BIM3"/>
    <property type="match status" value="1"/>
</dbReference>
<keyword evidence="3" id="KW-0804">Transcription</keyword>
<comment type="caution">
    <text evidence="6">The sequence shown here is derived from an EMBL/GenBank/DDBJ whole genome shotgun (WGS) entry which is preliminary data.</text>
</comment>
<evidence type="ECO:0000256" key="1">
    <source>
        <dbReference type="ARBA" id="ARBA00004123"/>
    </source>
</evidence>
<keyword evidence="4" id="KW-0539">Nucleus</keyword>
<dbReference type="EMBL" id="JACGWN010000001">
    <property type="protein sequence ID" value="KAL0461547.1"/>
    <property type="molecule type" value="Genomic_DNA"/>
</dbReference>
<evidence type="ECO:0000256" key="5">
    <source>
        <dbReference type="SAM" id="MobiDB-lite"/>
    </source>
</evidence>
<name>A0AAW2Y720_9LAMI</name>
<evidence type="ECO:0000256" key="4">
    <source>
        <dbReference type="ARBA" id="ARBA00023242"/>
    </source>
</evidence>
<proteinExistence type="predicted"/>
<dbReference type="InterPro" id="IPR036638">
    <property type="entry name" value="HLH_DNA-bd_sf"/>
</dbReference>
<dbReference type="Gene3D" id="4.10.280.10">
    <property type="entry name" value="Helix-loop-helix DNA-binding domain"/>
    <property type="match status" value="1"/>
</dbReference>
<dbReference type="GO" id="GO:0006351">
    <property type="term" value="P:DNA-templated transcription"/>
    <property type="evidence" value="ECO:0007669"/>
    <property type="project" value="InterPro"/>
</dbReference>
<keyword evidence="2" id="KW-0805">Transcription regulation</keyword>
<protein>
    <submittedName>
        <fullName evidence="6">Transcription factor BIM2</fullName>
    </submittedName>
</protein>
<evidence type="ECO:0000313" key="6">
    <source>
        <dbReference type="EMBL" id="KAL0461547.1"/>
    </source>
</evidence>
<evidence type="ECO:0000256" key="3">
    <source>
        <dbReference type="ARBA" id="ARBA00023163"/>
    </source>
</evidence>
<dbReference type="PANTHER" id="PTHR46412">
    <property type="entry name" value="BES1-INTERACTING MYC-LIKE PROTEIN"/>
    <property type="match status" value="1"/>
</dbReference>
<dbReference type="AlphaFoldDB" id="A0AAW2Y720"/>
<dbReference type="GO" id="GO:0046983">
    <property type="term" value="F:protein dimerization activity"/>
    <property type="evidence" value="ECO:0007669"/>
    <property type="project" value="InterPro"/>
</dbReference>
<comment type="subcellular location">
    <subcellularLocation>
        <location evidence="1">Nucleus</location>
    </subcellularLocation>
</comment>